<feature type="transmembrane region" description="Helical" evidence="1">
    <location>
        <begin position="151"/>
        <end position="170"/>
    </location>
</feature>
<dbReference type="InterPro" id="IPR021354">
    <property type="entry name" value="DUF2975"/>
</dbReference>
<keyword evidence="1" id="KW-0472">Membrane</keyword>
<accession>A0ABZ3DA37</accession>
<proteinExistence type="predicted"/>
<dbReference type="RefSeq" id="WP_342629876.1">
    <property type="nucleotide sequence ID" value="NZ_CP152276.1"/>
</dbReference>
<name>A0ABZ3DA37_9PROT</name>
<dbReference type="Pfam" id="PF11188">
    <property type="entry name" value="DUF2975"/>
    <property type="match status" value="1"/>
</dbReference>
<keyword evidence="3" id="KW-1185">Reference proteome</keyword>
<dbReference type="Proteomes" id="UP001449795">
    <property type="component" value="Chromosome"/>
</dbReference>
<feature type="transmembrane region" description="Helical" evidence="1">
    <location>
        <begin position="63"/>
        <end position="82"/>
    </location>
</feature>
<feature type="transmembrane region" description="Helical" evidence="1">
    <location>
        <begin position="190"/>
        <end position="208"/>
    </location>
</feature>
<keyword evidence="1" id="KW-1133">Transmembrane helix</keyword>
<feature type="transmembrane region" description="Helical" evidence="1">
    <location>
        <begin position="102"/>
        <end position="127"/>
    </location>
</feature>
<keyword evidence="1" id="KW-0812">Transmembrane</keyword>
<evidence type="ECO:0000256" key="1">
    <source>
        <dbReference type="SAM" id="Phobius"/>
    </source>
</evidence>
<evidence type="ECO:0000313" key="2">
    <source>
        <dbReference type="EMBL" id="XAE44644.1"/>
    </source>
</evidence>
<gene>
    <name evidence="2" type="ORF">AAC691_09600</name>
</gene>
<reference evidence="2 3" key="1">
    <citation type="submission" date="2024-04" db="EMBL/GenBank/DDBJ databases">
        <title>Complete genome sequence of Nguyenibacter vanlangesis HBCM-1154, a strain capable of nitrogen fixation, IAA production, and phosphorus solubilization isolated from sugarcane soil.</title>
        <authorList>
            <person name="MY HANH P."/>
        </authorList>
    </citation>
    <scope>NUCLEOTIDE SEQUENCE [LARGE SCALE GENOMIC DNA]</scope>
    <source>
        <strain evidence="2 3">HBCM 1154</strain>
    </source>
</reference>
<sequence>MTVVAFVRPTPVEAAVRDAPETREESRLRLYGKTLSALFMVLLISCSTLVLVGFTALLCRTRIFVSAGTLGGQMGFAFSSTFDPLAWSSEIQRGFVPVSHLPVWVSTLAAVLLIIRFLPGLMILWYLHRLFSLYAQGSIFTNSHTLQMQRIAYAVLLYSVIRFITHPAMYAIGLAPDIIKYDIQQLDASVLGLILLAVAHVMAIGSRIQQEQEDYI</sequence>
<organism evidence="2 3">
    <name type="scientific">Nguyenibacter vanlangensis</name>
    <dbReference type="NCBI Taxonomy" id="1216886"/>
    <lineage>
        <taxon>Bacteria</taxon>
        <taxon>Pseudomonadati</taxon>
        <taxon>Pseudomonadota</taxon>
        <taxon>Alphaproteobacteria</taxon>
        <taxon>Acetobacterales</taxon>
        <taxon>Acetobacteraceae</taxon>
        <taxon>Nguyenibacter</taxon>
    </lineage>
</organism>
<evidence type="ECO:0000313" key="3">
    <source>
        <dbReference type="Proteomes" id="UP001449795"/>
    </source>
</evidence>
<dbReference type="EMBL" id="CP152276">
    <property type="protein sequence ID" value="XAE44644.1"/>
    <property type="molecule type" value="Genomic_DNA"/>
</dbReference>
<protein>
    <submittedName>
        <fullName evidence="2">DUF2975 domain-containing protein</fullName>
    </submittedName>
</protein>
<feature type="transmembrane region" description="Helical" evidence="1">
    <location>
        <begin position="38"/>
        <end position="58"/>
    </location>
</feature>